<evidence type="ECO:0000313" key="2">
    <source>
        <dbReference type="Proteomes" id="UP001222325"/>
    </source>
</evidence>
<dbReference type="Gene3D" id="3.80.10.10">
    <property type="entry name" value="Ribonuclease Inhibitor"/>
    <property type="match status" value="1"/>
</dbReference>
<organism evidence="1 2">
    <name type="scientific">Mycena belliarum</name>
    <dbReference type="NCBI Taxonomy" id="1033014"/>
    <lineage>
        <taxon>Eukaryota</taxon>
        <taxon>Fungi</taxon>
        <taxon>Dikarya</taxon>
        <taxon>Basidiomycota</taxon>
        <taxon>Agaricomycotina</taxon>
        <taxon>Agaricomycetes</taxon>
        <taxon>Agaricomycetidae</taxon>
        <taxon>Agaricales</taxon>
        <taxon>Marasmiineae</taxon>
        <taxon>Mycenaceae</taxon>
        <taxon>Mycena</taxon>
    </lineage>
</organism>
<keyword evidence="2" id="KW-1185">Reference proteome</keyword>
<protein>
    <recommendedName>
        <fullName evidence="3">F-box domain-containing protein</fullName>
    </recommendedName>
</protein>
<dbReference type="EMBL" id="JARJCN010000050">
    <property type="protein sequence ID" value="KAJ7081376.1"/>
    <property type="molecule type" value="Genomic_DNA"/>
</dbReference>
<gene>
    <name evidence="1" type="ORF">B0H15DRAFT_1024875</name>
</gene>
<reference evidence="1" key="1">
    <citation type="submission" date="2023-03" db="EMBL/GenBank/DDBJ databases">
        <title>Massive genome expansion in bonnet fungi (Mycena s.s.) driven by repeated elements and novel gene families across ecological guilds.</title>
        <authorList>
            <consortium name="Lawrence Berkeley National Laboratory"/>
            <person name="Harder C.B."/>
            <person name="Miyauchi S."/>
            <person name="Viragh M."/>
            <person name="Kuo A."/>
            <person name="Thoen E."/>
            <person name="Andreopoulos B."/>
            <person name="Lu D."/>
            <person name="Skrede I."/>
            <person name="Drula E."/>
            <person name="Henrissat B."/>
            <person name="Morin E."/>
            <person name="Kohler A."/>
            <person name="Barry K."/>
            <person name="LaButti K."/>
            <person name="Morin E."/>
            <person name="Salamov A."/>
            <person name="Lipzen A."/>
            <person name="Mereny Z."/>
            <person name="Hegedus B."/>
            <person name="Baldrian P."/>
            <person name="Stursova M."/>
            <person name="Weitz H."/>
            <person name="Taylor A."/>
            <person name="Grigoriev I.V."/>
            <person name="Nagy L.G."/>
            <person name="Martin F."/>
            <person name="Kauserud H."/>
        </authorList>
    </citation>
    <scope>NUCLEOTIDE SEQUENCE</scope>
    <source>
        <strain evidence="1">CBHHK173m</strain>
    </source>
</reference>
<accession>A0AAD6XMF4</accession>
<dbReference type="AlphaFoldDB" id="A0AAD6XMF4"/>
<evidence type="ECO:0000313" key="1">
    <source>
        <dbReference type="EMBL" id="KAJ7081376.1"/>
    </source>
</evidence>
<evidence type="ECO:0008006" key="3">
    <source>
        <dbReference type="Google" id="ProtNLM"/>
    </source>
</evidence>
<comment type="caution">
    <text evidence="1">The sequence shown here is derived from an EMBL/GenBank/DDBJ whole genome shotgun (WGS) entry which is preliminary data.</text>
</comment>
<dbReference type="Proteomes" id="UP001222325">
    <property type="component" value="Unassembled WGS sequence"/>
</dbReference>
<proteinExistence type="predicted"/>
<name>A0AAD6XMF4_9AGAR</name>
<sequence>MPIKRRPTKSAVSVSLPPADSPFLGFLEQDRVPSPQERLTIQEMLTEKAAYLAHLNSKVPKRRTGRKIPRQLRVELEHTRRSIKYHQALISPWRRLPVEIMSEIFLFTLLDIGEDGPASVWWEDDRNGTLLLCKICRLWREIAISTPALWNILSFNLHDVSRPLDWVSTWLERSRSLPLYLQVVWNDRALPDVINPVISLFASHLHHIAGLWIDGLDIEDHEIVNNIESYPRPTFPPIESPSAPILSTLGVDLPPGSNWDWISAACKTSPCLSSLTTSQFSFDWFPVANLTKLHFFDPVSIATLLQVLEQAPHLQDISVDIKGPSTTSSSGSVLVMAAVSTLEITSADDHLGPFLDQVAFPQLKDFSIHQLTRWPDAELHSFLTRSSCALRALDLYDIEINETEIITTLRHKACDMLESLGVSECNPPLNLLLQHLTYDHHDREFPNPRLKTIELGDVLSEDGLVAELAESRVAPVIELRPDVSVPDCLERLRISFMVTPGQTHVVTHQDDWMRLSMLQQVWPEFEVDSDNQS</sequence>
<dbReference type="InterPro" id="IPR032675">
    <property type="entry name" value="LRR_dom_sf"/>
</dbReference>